<dbReference type="AlphaFoldDB" id="A0A1Y5IPW0"/>
<name>A0A1Y5IPW0_OSTTA</name>
<evidence type="ECO:0000313" key="1">
    <source>
        <dbReference type="EMBL" id="OUS49152.1"/>
    </source>
</evidence>
<protein>
    <submittedName>
        <fullName evidence="1">Uncharacterized protein</fullName>
    </submittedName>
</protein>
<dbReference type="Proteomes" id="UP000195557">
    <property type="component" value="Unassembled WGS sequence"/>
</dbReference>
<sequence>MPERAGSRRANAVLARASSAGDGSSASASRDVVVFSYDAVIDATMEMTRVAHDVASERWGRDVIVGDCASYVEAMRQMRRCIPESTSCEGVVMLRVIADEAIIGARTTSGGRPGPVFSAEQRFERRTRPLTVDEVVSSWPEIKLMSVLKWGEEVESTVGWDGRKMMPAGLQDAVDKVRVSDQRKGEQFVYEDLKPLIRSALQRGSAVYVMNSRGRPIEACRDVLRENGFSVLEDDDGVGIRVVNVEDFASRSLAAANLIATTARPGEHWHVIDGDIDELERFNDADFGDEYASLTEGVTVTLRLAGYAYASPKAIHRASLSRNISSLTAASAKTLALNFLGDFASVTPTTNL</sequence>
<accession>A0A1Y5IPW0</accession>
<gene>
    <name evidence="1" type="ORF">BE221DRAFT_188389</name>
</gene>
<dbReference type="EMBL" id="KZ155771">
    <property type="protein sequence ID" value="OUS49152.1"/>
    <property type="molecule type" value="Genomic_DNA"/>
</dbReference>
<organism evidence="1">
    <name type="scientific">Ostreococcus tauri</name>
    <name type="common">Marine green alga</name>
    <dbReference type="NCBI Taxonomy" id="70448"/>
    <lineage>
        <taxon>Eukaryota</taxon>
        <taxon>Viridiplantae</taxon>
        <taxon>Chlorophyta</taxon>
        <taxon>Mamiellophyceae</taxon>
        <taxon>Mamiellales</taxon>
        <taxon>Bathycoccaceae</taxon>
        <taxon>Ostreococcus</taxon>
    </lineage>
</organism>
<proteinExistence type="predicted"/>
<reference evidence="1" key="1">
    <citation type="submission" date="2017-04" db="EMBL/GenBank/DDBJ databases">
        <title>Population genomics of picophytoplankton unveils novel chromosome hypervariability.</title>
        <authorList>
            <consortium name="DOE Joint Genome Institute"/>
            <person name="Blanc-Mathieu R."/>
            <person name="Krasovec M."/>
            <person name="Hebrard M."/>
            <person name="Yau S."/>
            <person name="Desgranges E."/>
            <person name="Martin J."/>
            <person name="Schackwitz W."/>
            <person name="Kuo A."/>
            <person name="Salin G."/>
            <person name="Donnadieu C."/>
            <person name="Desdevises Y."/>
            <person name="Sanchez-Ferandin S."/>
            <person name="Moreau H."/>
            <person name="Rivals E."/>
            <person name="Grigoriev I.V."/>
            <person name="Grimsley N."/>
            <person name="Eyre-Walker A."/>
            <person name="Piganeau G."/>
        </authorList>
    </citation>
    <scope>NUCLEOTIDE SEQUENCE [LARGE SCALE GENOMIC DNA]</scope>
    <source>
        <strain evidence="1">RCC 1115</strain>
    </source>
</reference>